<comment type="subcellular location">
    <subcellularLocation>
        <location evidence="1">Cytoplasm</location>
    </subcellularLocation>
</comment>
<dbReference type="InterPro" id="IPR028204">
    <property type="entry name" value="Tricorn_C1"/>
</dbReference>
<keyword evidence="4" id="KW-0645">Protease</keyword>
<keyword evidence="5" id="KW-0378">Hydrolase</keyword>
<dbReference type="Pfam" id="PF14685">
    <property type="entry name" value="PDZ_Tricorn"/>
    <property type="match status" value="1"/>
</dbReference>
<evidence type="ECO:0000256" key="2">
    <source>
        <dbReference type="ARBA" id="ARBA00008524"/>
    </source>
</evidence>
<feature type="region of interest" description="Disordered" evidence="7">
    <location>
        <begin position="1"/>
        <end position="21"/>
    </location>
</feature>
<dbReference type="Pfam" id="PF26549">
    <property type="entry name" value="Tricorn_N"/>
    <property type="match status" value="1"/>
</dbReference>
<dbReference type="GO" id="GO:0005737">
    <property type="term" value="C:cytoplasm"/>
    <property type="evidence" value="ECO:0007669"/>
    <property type="project" value="UniProtKB-SubCell"/>
</dbReference>
<dbReference type="GO" id="GO:0006508">
    <property type="term" value="P:proteolysis"/>
    <property type="evidence" value="ECO:0007669"/>
    <property type="project" value="UniProtKB-KW"/>
</dbReference>
<dbReference type="InterPro" id="IPR036034">
    <property type="entry name" value="PDZ_sf"/>
</dbReference>
<dbReference type="SUPFAM" id="SSF69304">
    <property type="entry name" value="Tricorn protease N-terminal domain"/>
    <property type="match status" value="1"/>
</dbReference>
<dbReference type="SUPFAM" id="SSF82171">
    <property type="entry name" value="DPP6 N-terminal domain-like"/>
    <property type="match status" value="1"/>
</dbReference>
<gene>
    <name evidence="9" type="ORF">METZ01_LOCUS20940</name>
</gene>
<dbReference type="Gene3D" id="2.120.10.60">
    <property type="entry name" value="Tricorn protease N-terminal domain"/>
    <property type="match status" value="1"/>
</dbReference>
<dbReference type="Pfam" id="PF14684">
    <property type="entry name" value="Tricorn_C1"/>
    <property type="match status" value="1"/>
</dbReference>
<protein>
    <recommendedName>
        <fullName evidence="8">Tail specific protease domain-containing protein</fullName>
    </recommendedName>
</protein>
<keyword evidence="3" id="KW-0963">Cytoplasm</keyword>
<dbReference type="InterPro" id="IPR029045">
    <property type="entry name" value="ClpP/crotonase-like_dom_sf"/>
</dbReference>
<dbReference type="GO" id="GO:0008236">
    <property type="term" value="F:serine-type peptidase activity"/>
    <property type="evidence" value="ECO:0007669"/>
    <property type="project" value="UniProtKB-KW"/>
</dbReference>
<reference evidence="9" key="1">
    <citation type="submission" date="2018-05" db="EMBL/GenBank/DDBJ databases">
        <authorList>
            <person name="Lanie J.A."/>
            <person name="Ng W.-L."/>
            <person name="Kazmierczak K.M."/>
            <person name="Andrzejewski T.M."/>
            <person name="Davidsen T.M."/>
            <person name="Wayne K.J."/>
            <person name="Tettelin H."/>
            <person name="Glass J.I."/>
            <person name="Rusch D."/>
            <person name="Podicherti R."/>
            <person name="Tsui H.-C.T."/>
            <person name="Winkler M.E."/>
        </authorList>
    </citation>
    <scope>NUCLEOTIDE SEQUENCE</scope>
</reference>
<dbReference type="Gene3D" id="3.90.226.10">
    <property type="entry name" value="2-enoyl-CoA Hydratase, Chain A, domain 1"/>
    <property type="match status" value="1"/>
</dbReference>
<proteinExistence type="inferred from homology"/>
<feature type="non-terminal residue" evidence="9">
    <location>
        <position position="1"/>
    </location>
</feature>
<evidence type="ECO:0000256" key="1">
    <source>
        <dbReference type="ARBA" id="ARBA00004496"/>
    </source>
</evidence>
<name>A0A381PM34_9ZZZZ</name>
<dbReference type="InterPro" id="IPR005151">
    <property type="entry name" value="Tail-specific_protease"/>
</dbReference>
<dbReference type="SUPFAM" id="SSF50156">
    <property type="entry name" value="PDZ domain-like"/>
    <property type="match status" value="1"/>
</dbReference>
<evidence type="ECO:0000256" key="3">
    <source>
        <dbReference type="ARBA" id="ARBA00022490"/>
    </source>
</evidence>
<dbReference type="InterPro" id="IPR029414">
    <property type="entry name" value="Tricorn_PDZ"/>
</dbReference>
<dbReference type="Gene3D" id="3.30.750.44">
    <property type="match status" value="1"/>
</dbReference>
<dbReference type="Gene3D" id="2.130.10.10">
    <property type="entry name" value="YVTN repeat-like/Quinoprotein amine dehydrogenase"/>
    <property type="match status" value="1"/>
</dbReference>
<sequence length="1146" mass="129706">VHVKSSIKNSNKQSPTVNGSGQGYFTQPTVFQNQLVFVSENDLWQVPLEGGRAQRLTSARSETHSPSFSPDGHWIACCTMEEGEHDVYLMESSGGPLQRLTWLNSVTHIVGWSQDGQYIWFRSTHQAVHSRGSDAWLYQVSLNGGPVERLPFGPAMTANQQLSGKKGIVLGRNTLNNSRWKRYRGGMTGEIWVDAQNTGNFKRLFGDLQGNPVRPFWLGKRLWFISDHEGLGNLYSCTAQGKELRQETFQKEYYVRFPVTDGKTLVYHVGGELWKLDPQEKASAKREAQINIGWHSTKTRLQRRFFYGEAYWEETMLHPQGHEIALTARGKLFSMPLWEQAVRQHGIRDGVRYRLPCWLPDGNLAAISDASVVQNKTTKLSAMEEQLDIFGAFPSETPVCSHKLPPGRIQEIAVSPRHPHLALTTSRMELFLINADSGRINKLDHSKVREIREIVFSPDGRWVAYTKYLSLELTAIFLLDLKPSANGKRVKPSEAFQITQPVRYDFSPSFDPDGRWLFFLSSRTFNPIWDTVQTGTSFSRSMKPYLLTLKKDAQNPFIAKPQAPGRESAETESGVSRAAQDDKNLKNKKSPEQKNLAVEIDLDGIADRIIEFPVAEGVYEQITGLANKVVFSEFPLSASFDDLAAEDDLEKDEGILWMYDFEKQEIETIVDNVGFLQISSVDDAENSARTMLYSSGDQLRVLEAGIPVPEELKAEKHFSRKSGWLDLSRIRISVQYQEEWTQMFQESWRLQKEFFWTEDLSGVDWERVYQRYARLLPRIGSRSELSDLIWEMQGELGTSHAYEYGGDYPYAPRYPVGCLGADIVFDSKRRAWIFQKIYSGDIWKTNEHSPLAEPGVPVSEGDQLLAVGGVPLDEHKTPGELLVHQAGQFVPLTVLEGGSKKKGTKRSVTVTRQVVVKTLIGEQEVRYREWVGNNVKSVDSLTAGRVGYLHLPDMSTHGIAEFHRGYLAQVDREGLIVDVRYNAGGMVSPLILEKLAHRHLGYDVPRWGSPESYPYHTLRGHLIVIANQFTGSDGDMFTTSFRQLQLGPLVGKRTWGGVIGIDGRYQLVDGTTTTQPQYSIWFHHAGWTVENHGVDPDIEVEDTPQSFVKNEDPMLARTVQEMLRLLKEKPVQSVSYSPSPRRLLPD</sequence>
<dbReference type="InterPro" id="IPR012393">
    <property type="entry name" value="Tricorn_protease"/>
</dbReference>
<accession>A0A381PM34</accession>
<dbReference type="AlphaFoldDB" id="A0A381PM34"/>
<feature type="compositionally biased region" description="Basic and acidic residues" evidence="7">
    <location>
        <begin position="579"/>
        <end position="590"/>
    </location>
</feature>
<dbReference type="PANTHER" id="PTHR43253:SF1">
    <property type="entry name" value="TRICORN PROTEASE HOMOLOG 2-RELATED"/>
    <property type="match status" value="1"/>
</dbReference>
<dbReference type="SMART" id="SM00245">
    <property type="entry name" value="TSPc"/>
    <property type="match status" value="1"/>
</dbReference>
<dbReference type="Pfam" id="PF03572">
    <property type="entry name" value="Peptidase_S41"/>
    <property type="match status" value="1"/>
</dbReference>
<evidence type="ECO:0000256" key="6">
    <source>
        <dbReference type="ARBA" id="ARBA00022825"/>
    </source>
</evidence>
<evidence type="ECO:0000313" key="9">
    <source>
        <dbReference type="EMBL" id="SUZ68086.1"/>
    </source>
</evidence>
<evidence type="ECO:0000256" key="7">
    <source>
        <dbReference type="SAM" id="MobiDB-lite"/>
    </source>
</evidence>
<evidence type="ECO:0000256" key="5">
    <source>
        <dbReference type="ARBA" id="ARBA00022801"/>
    </source>
</evidence>
<evidence type="ECO:0000259" key="8">
    <source>
        <dbReference type="SMART" id="SM00245"/>
    </source>
</evidence>
<dbReference type="Pfam" id="PF26550">
    <property type="entry name" value="Tricorn_2nd"/>
    <property type="match status" value="1"/>
</dbReference>
<evidence type="ECO:0000256" key="4">
    <source>
        <dbReference type="ARBA" id="ARBA00022670"/>
    </source>
</evidence>
<dbReference type="InterPro" id="IPR015943">
    <property type="entry name" value="WD40/YVTN_repeat-like_dom_sf"/>
</dbReference>
<organism evidence="9">
    <name type="scientific">marine metagenome</name>
    <dbReference type="NCBI Taxonomy" id="408172"/>
    <lineage>
        <taxon>unclassified sequences</taxon>
        <taxon>metagenomes</taxon>
        <taxon>ecological metagenomes</taxon>
    </lineage>
</organism>
<dbReference type="CDD" id="cd07562">
    <property type="entry name" value="Peptidase_S41_TRI"/>
    <property type="match status" value="1"/>
</dbReference>
<comment type="similarity">
    <text evidence="2">Belongs to the peptidase S41B family.</text>
</comment>
<keyword evidence="6" id="KW-0720">Serine protease</keyword>
<feature type="domain" description="Tail specific protease" evidence="8">
    <location>
        <begin position="903"/>
        <end position="1101"/>
    </location>
</feature>
<dbReference type="PIRSF" id="PIRSF036421">
    <property type="entry name" value="Tricorn_protease"/>
    <property type="match status" value="1"/>
</dbReference>
<dbReference type="SUPFAM" id="SSF52096">
    <property type="entry name" value="ClpP/crotonase"/>
    <property type="match status" value="1"/>
</dbReference>
<dbReference type="EMBL" id="UINC01001029">
    <property type="protein sequence ID" value="SUZ68086.1"/>
    <property type="molecule type" value="Genomic_DNA"/>
</dbReference>
<feature type="region of interest" description="Disordered" evidence="7">
    <location>
        <begin position="558"/>
        <end position="590"/>
    </location>
</feature>
<dbReference type="Gene3D" id="2.30.42.10">
    <property type="match status" value="1"/>
</dbReference>
<dbReference type="PANTHER" id="PTHR43253">
    <property type="entry name" value="TRICORN PROTEASE HOMOLOG 2-RELATED"/>
    <property type="match status" value="1"/>
</dbReference>